<feature type="domain" description="DUF7088" evidence="3">
    <location>
        <begin position="39"/>
        <end position="141"/>
    </location>
</feature>
<proteinExistence type="predicted"/>
<feature type="transmembrane region" description="Helical" evidence="1">
    <location>
        <begin position="472"/>
        <end position="490"/>
    </location>
</feature>
<dbReference type="AlphaFoldDB" id="A0A381MZV6"/>
<evidence type="ECO:0000259" key="2">
    <source>
        <dbReference type="Pfam" id="PF09822"/>
    </source>
</evidence>
<keyword evidence="1" id="KW-0812">Transmembrane</keyword>
<organism evidence="4">
    <name type="scientific">marine metagenome</name>
    <dbReference type="NCBI Taxonomy" id="408172"/>
    <lineage>
        <taxon>unclassified sequences</taxon>
        <taxon>metagenomes</taxon>
        <taxon>ecological metagenomes</taxon>
    </lineage>
</organism>
<keyword evidence="1" id="KW-1133">Transmembrane helix</keyword>
<evidence type="ECO:0000313" key="4">
    <source>
        <dbReference type="EMBL" id="SUZ47314.1"/>
    </source>
</evidence>
<keyword evidence="1" id="KW-0472">Membrane</keyword>
<dbReference type="Pfam" id="PF09822">
    <property type="entry name" value="ABC_transp_aux"/>
    <property type="match status" value="1"/>
</dbReference>
<dbReference type="InterPro" id="IPR019196">
    <property type="entry name" value="ABC_transp_unknown"/>
</dbReference>
<gene>
    <name evidence="4" type="ORF">METZ01_LOCUS168</name>
</gene>
<dbReference type="EMBL" id="UINC01000010">
    <property type="protein sequence ID" value="SUZ47314.1"/>
    <property type="molecule type" value="Genomic_DNA"/>
</dbReference>
<reference evidence="4" key="1">
    <citation type="submission" date="2018-05" db="EMBL/GenBank/DDBJ databases">
        <authorList>
            <person name="Lanie J.A."/>
            <person name="Ng W.-L."/>
            <person name="Kazmierczak K.M."/>
            <person name="Andrzejewski T.M."/>
            <person name="Davidsen T.M."/>
            <person name="Wayne K.J."/>
            <person name="Tettelin H."/>
            <person name="Glass J.I."/>
            <person name="Rusch D."/>
            <person name="Podicherti R."/>
            <person name="Tsui H.-C.T."/>
            <person name="Winkler M.E."/>
        </authorList>
    </citation>
    <scope>NUCLEOTIDE SEQUENCE</scope>
</reference>
<name>A0A381MZV6_9ZZZZ</name>
<accession>A0A381MZV6</accession>
<feature type="domain" description="ABC-type uncharacterised transport system" evidence="2">
    <location>
        <begin position="178"/>
        <end position="420"/>
    </location>
</feature>
<evidence type="ECO:0000256" key="1">
    <source>
        <dbReference type="SAM" id="Phobius"/>
    </source>
</evidence>
<sequence>MKFDLRKSIIMTAAILLVALVLLNLIARNSYFRWDLTDTKMYSLSSSTKKVVGRIDDLLNVKVYFSDNLPGEYGNNRRYLQDILEEYAAISKGNIRFEFYVPDTDEALEEEAQKSGVQPVQLQVIEKDAAVVKKVFMGVAIYFEDQREVIPVVLSTTGLEYEITTRIKKLVEKNKEFVGIINTGDDGPQTTTLSQILRQRYEVRSIDISNEIPSNINVLIVTGIKDSMETESFTNLEKFLNNGGNMFVAQNPLDVDLQTQKAEVFQSDFFDLLKPYGLSITENLILDKSCGRVNVMQNMGFIRMNVPMEYPFLPIIRSFNADEVLVSGLEQVHVFFSTEIEFDSVAANVTTVPLFSSSNKSGVMTGFYNLGPDPKQNPQIRNLNQPGKVVAARSERVHEETGVVSQLILVADNRFLSDDGGGAVPENHIFMMNAIDYLLGDRDLIALRSREITDRKLDEEKVTDEAKRTWKWVNGLLPSLLIIGFGFMRLQRHKRYTKMIEVMYD</sequence>
<dbReference type="InterPro" id="IPR055396">
    <property type="entry name" value="DUF7088"/>
</dbReference>
<evidence type="ECO:0000259" key="3">
    <source>
        <dbReference type="Pfam" id="PF23357"/>
    </source>
</evidence>
<dbReference type="Pfam" id="PF23357">
    <property type="entry name" value="DUF7088"/>
    <property type="match status" value="1"/>
</dbReference>
<protein>
    <submittedName>
        <fullName evidence="4">Uncharacterized protein</fullName>
    </submittedName>
</protein>